<dbReference type="OrthoDB" id="420564at2759"/>
<dbReference type="PANTHER" id="PTHR35179">
    <property type="entry name" value="PROTEIN CBG02620"/>
    <property type="match status" value="1"/>
</dbReference>
<feature type="compositionally biased region" description="Acidic residues" evidence="1">
    <location>
        <begin position="398"/>
        <end position="417"/>
    </location>
</feature>
<proteinExistence type="predicted"/>
<protein>
    <submittedName>
        <fullName evidence="2">Uncharacterized protein</fullName>
    </submittedName>
</protein>
<dbReference type="eggNOG" id="ENOG502R6JX">
    <property type="taxonomic scope" value="Eukaryota"/>
</dbReference>
<keyword evidence="3" id="KW-1185">Reference proteome</keyword>
<comment type="caution">
    <text evidence="2">The sequence shown here is derived from an EMBL/GenBank/DDBJ whole genome shotgun (WGS) entry which is preliminary data.</text>
</comment>
<dbReference type="Proteomes" id="UP000020467">
    <property type="component" value="Unassembled WGS sequence"/>
</dbReference>
<dbReference type="PANTHER" id="PTHR35179:SF2">
    <property type="entry name" value="START DOMAIN-CONTAINING PROTEIN"/>
    <property type="match status" value="1"/>
</dbReference>
<gene>
    <name evidence="2" type="ORF">CFIO01_02305</name>
</gene>
<evidence type="ECO:0000313" key="3">
    <source>
        <dbReference type="Proteomes" id="UP000020467"/>
    </source>
</evidence>
<organism evidence="2 3">
    <name type="scientific">Colletotrichum fioriniae PJ7</name>
    <dbReference type="NCBI Taxonomy" id="1445577"/>
    <lineage>
        <taxon>Eukaryota</taxon>
        <taxon>Fungi</taxon>
        <taxon>Dikarya</taxon>
        <taxon>Ascomycota</taxon>
        <taxon>Pezizomycotina</taxon>
        <taxon>Sordariomycetes</taxon>
        <taxon>Hypocreomycetidae</taxon>
        <taxon>Glomerellales</taxon>
        <taxon>Glomerellaceae</taxon>
        <taxon>Colletotrichum</taxon>
        <taxon>Colletotrichum acutatum species complex</taxon>
    </lineage>
</organism>
<dbReference type="EMBL" id="JARH01000022">
    <property type="protein sequence ID" value="EXF86246.1"/>
    <property type="molecule type" value="Genomic_DNA"/>
</dbReference>
<reference evidence="2 3" key="1">
    <citation type="submission" date="2014-02" db="EMBL/GenBank/DDBJ databases">
        <title>The genome sequence of Colletotrichum fioriniae PJ7.</title>
        <authorList>
            <person name="Baroncelli R."/>
            <person name="Thon M.R."/>
        </authorList>
    </citation>
    <scope>NUCLEOTIDE SEQUENCE [LARGE SCALE GENOMIC DNA]</scope>
    <source>
        <strain evidence="2 3">PJ7</strain>
    </source>
</reference>
<sequence>MRFLLRHETDRYVANGVSSGIAGATSDLVDELSNRLSIMSVSQAPESIRDRMTIVSTKTRPVDVESTLEIKTRAASRTLAMDEVFPQLWLSQTPLLVVAYHQQNRFSDVKLHNVKKDVCDWESANRENLRKLAFLIKRIRQVVEESNGRRALVKYNGGSAVQITSGLQSRALADDLYSIWDELKQNECTPIPNRSEHPGIEPMMPYGSMSNARQCERDPDNKPAIRQSTGAIGTFTNTEGSASHSEIIERGLRYGFRRIIRSMPTRLSDYHSLCETLRSRQVDVLAGRSLRDIMRDMRQGKDDWDPDERRTIAGFKSLARDSAFRLLYALVLDLPGVSDQNMAFNATMFVVSHRRIFKYKTRRMVREAFEERFLISRNQRDGLNKWPIGDSPCADLREDAEETTSEEELYYFDSDSS</sequence>
<feature type="region of interest" description="Disordered" evidence="1">
    <location>
        <begin position="394"/>
        <end position="417"/>
    </location>
</feature>
<dbReference type="STRING" id="1445577.A0A010S014"/>
<dbReference type="AlphaFoldDB" id="A0A010S014"/>
<accession>A0A010S014</accession>
<evidence type="ECO:0000313" key="2">
    <source>
        <dbReference type="EMBL" id="EXF86246.1"/>
    </source>
</evidence>
<evidence type="ECO:0000256" key="1">
    <source>
        <dbReference type="SAM" id="MobiDB-lite"/>
    </source>
</evidence>
<name>A0A010S014_9PEZI</name>
<dbReference type="KEGG" id="cfj:CFIO01_02305"/>
<dbReference type="HOGENOM" id="CLU_017409_0_0_1"/>